<sequence>MTPSPNELRQLVSAAQDLMEENKVSESVRGWYEMRPHEVGQKRMERSRAIGAVDKQIRESSAEDETTTGVGGDDGQDDEHELDDPEEDVDVESEEEDAGVNSEGEEHEVERNVDVKAEEED</sequence>
<feature type="compositionally biased region" description="Basic and acidic residues" evidence="1">
    <location>
        <begin position="35"/>
        <end position="48"/>
    </location>
</feature>
<dbReference type="EMBL" id="RIBY02000324">
    <property type="protein sequence ID" value="KAH9844518.1"/>
    <property type="molecule type" value="Genomic_DNA"/>
</dbReference>
<evidence type="ECO:0000313" key="2">
    <source>
        <dbReference type="EMBL" id="KAH9844518.1"/>
    </source>
</evidence>
<protein>
    <submittedName>
        <fullName evidence="2">Uncharacterized protein</fullName>
    </submittedName>
</protein>
<feature type="region of interest" description="Disordered" evidence="1">
    <location>
        <begin position="35"/>
        <end position="121"/>
    </location>
</feature>
<reference evidence="2 3" key="2">
    <citation type="journal article" date="2021" name="Curr. Genet.">
        <title>Genetic response to nitrogen starvation in the aggressive Eucalyptus foliar pathogen Teratosphaeria destructans.</title>
        <authorList>
            <person name="Havenga M."/>
            <person name="Wingfield B.D."/>
            <person name="Wingfield M.J."/>
            <person name="Dreyer L.L."/>
            <person name="Roets F."/>
            <person name="Aylward J."/>
        </authorList>
    </citation>
    <scope>NUCLEOTIDE SEQUENCE [LARGE SCALE GENOMIC DNA]</scope>
    <source>
        <strain evidence="2">CMW44962</strain>
    </source>
</reference>
<accession>A0A9W7W5Z3</accession>
<gene>
    <name evidence="2" type="ORF">Tdes44962_MAKER07342</name>
</gene>
<reference evidence="2 3" key="1">
    <citation type="journal article" date="2018" name="IMA Fungus">
        <title>IMA Genome-F 10: Nine draft genome sequences of Claviceps purpurea s.lat., including C. arundinis, C. humidiphila, and C. cf. spartinae, pseudomolecules for the pitch canker pathogen Fusarium circinatum, draft genome of Davidsoniella eucalypti, Grosmannia galeiformis, Quambalaria eucalypti, and Teratosphaeria destructans.</title>
        <authorList>
            <person name="Wingfield B.D."/>
            <person name="Liu M."/>
            <person name="Nguyen H.D."/>
            <person name="Lane F.A."/>
            <person name="Morgan S.W."/>
            <person name="De Vos L."/>
            <person name="Wilken P.M."/>
            <person name="Duong T.A."/>
            <person name="Aylward J."/>
            <person name="Coetzee M.P."/>
            <person name="Dadej K."/>
            <person name="De Beer Z.W."/>
            <person name="Findlay W."/>
            <person name="Havenga M."/>
            <person name="Kolarik M."/>
            <person name="Menzies J.G."/>
            <person name="Naidoo K."/>
            <person name="Pochopski O."/>
            <person name="Shoukouhi P."/>
            <person name="Santana Q.C."/>
            <person name="Seifert K.A."/>
            <person name="Soal N."/>
            <person name="Steenkamp E.T."/>
            <person name="Tatham C.T."/>
            <person name="van der Nest M.A."/>
            <person name="Wingfield M.J."/>
        </authorList>
    </citation>
    <scope>NUCLEOTIDE SEQUENCE [LARGE SCALE GENOMIC DNA]</scope>
    <source>
        <strain evidence="2">CMW44962</strain>
    </source>
</reference>
<dbReference type="Proteomes" id="UP001138500">
    <property type="component" value="Unassembled WGS sequence"/>
</dbReference>
<proteinExistence type="predicted"/>
<evidence type="ECO:0000313" key="3">
    <source>
        <dbReference type="Proteomes" id="UP001138500"/>
    </source>
</evidence>
<name>A0A9W7W5Z3_9PEZI</name>
<feature type="compositionally biased region" description="Basic and acidic residues" evidence="1">
    <location>
        <begin position="108"/>
        <end position="121"/>
    </location>
</feature>
<comment type="caution">
    <text evidence="2">The sequence shown here is derived from an EMBL/GenBank/DDBJ whole genome shotgun (WGS) entry which is preliminary data.</text>
</comment>
<dbReference type="AlphaFoldDB" id="A0A9W7W5Z3"/>
<keyword evidence="3" id="KW-1185">Reference proteome</keyword>
<evidence type="ECO:0000256" key="1">
    <source>
        <dbReference type="SAM" id="MobiDB-lite"/>
    </source>
</evidence>
<feature type="compositionally biased region" description="Acidic residues" evidence="1">
    <location>
        <begin position="74"/>
        <end position="107"/>
    </location>
</feature>
<organism evidence="2 3">
    <name type="scientific">Teratosphaeria destructans</name>
    <dbReference type="NCBI Taxonomy" id="418781"/>
    <lineage>
        <taxon>Eukaryota</taxon>
        <taxon>Fungi</taxon>
        <taxon>Dikarya</taxon>
        <taxon>Ascomycota</taxon>
        <taxon>Pezizomycotina</taxon>
        <taxon>Dothideomycetes</taxon>
        <taxon>Dothideomycetidae</taxon>
        <taxon>Mycosphaerellales</taxon>
        <taxon>Teratosphaeriaceae</taxon>
        <taxon>Teratosphaeria</taxon>
    </lineage>
</organism>